<dbReference type="GO" id="GO:0006629">
    <property type="term" value="P:lipid metabolic process"/>
    <property type="evidence" value="ECO:0007669"/>
    <property type="project" value="InterPro"/>
</dbReference>
<gene>
    <name evidence="10" type="ORF">A4X03_0g6483</name>
    <name evidence="9" type="ORF">JKIAZH3_G945</name>
</gene>
<dbReference type="InterPro" id="IPR002921">
    <property type="entry name" value="Fungal_lipase-type"/>
</dbReference>
<evidence type="ECO:0000256" key="6">
    <source>
        <dbReference type="SAM" id="MobiDB-lite"/>
    </source>
</evidence>
<comment type="caution">
    <text evidence="10">The sequence shown here is derived from an EMBL/GenBank/DDBJ whole genome shotgun (WGS) entry which is preliminary data.</text>
</comment>
<dbReference type="Proteomes" id="UP000077671">
    <property type="component" value="Unassembled WGS sequence"/>
</dbReference>
<keyword evidence="12" id="KW-1185">Reference proteome</keyword>
<feature type="signal peptide" evidence="7">
    <location>
        <begin position="1"/>
        <end position="25"/>
    </location>
</feature>
<evidence type="ECO:0000313" key="9">
    <source>
        <dbReference type="EMBL" id="CAD6915818.1"/>
    </source>
</evidence>
<organism evidence="10 11">
    <name type="scientific">Tilletia caries</name>
    <name type="common">wheat bunt fungus</name>
    <dbReference type="NCBI Taxonomy" id="13290"/>
    <lineage>
        <taxon>Eukaryota</taxon>
        <taxon>Fungi</taxon>
        <taxon>Dikarya</taxon>
        <taxon>Basidiomycota</taxon>
        <taxon>Ustilaginomycotina</taxon>
        <taxon>Exobasidiomycetes</taxon>
        <taxon>Tilletiales</taxon>
        <taxon>Tilletiaceae</taxon>
        <taxon>Tilletia</taxon>
    </lineage>
</organism>
<dbReference type="SUPFAM" id="SSF53474">
    <property type="entry name" value="alpha/beta-Hydrolases"/>
    <property type="match status" value="1"/>
</dbReference>
<dbReference type="InterPro" id="IPR029058">
    <property type="entry name" value="AB_hydrolase_fold"/>
</dbReference>
<comment type="catalytic activity">
    <reaction evidence="4">
        <text>a diacylglycerol + H2O = a monoacylglycerol + a fatty acid + H(+)</text>
        <dbReference type="Rhea" id="RHEA:32731"/>
        <dbReference type="ChEBI" id="CHEBI:15377"/>
        <dbReference type="ChEBI" id="CHEBI:15378"/>
        <dbReference type="ChEBI" id="CHEBI:17408"/>
        <dbReference type="ChEBI" id="CHEBI:18035"/>
        <dbReference type="ChEBI" id="CHEBI:28868"/>
    </reaction>
</comment>
<dbReference type="Pfam" id="PF01764">
    <property type="entry name" value="Lipase_3"/>
    <property type="match status" value="1"/>
</dbReference>
<keyword evidence="2" id="KW-1015">Disulfide bond</keyword>
<evidence type="ECO:0000256" key="7">
    <source>
        <dbReference type="SAM" id="SignalP"/>
    </source>
</evidence>
<dbReference type="CDD" id="cd00519">
    <property type="entry name" value="Lipase_3"/>
    <property type="match status" value="1"/>
</dbReference>
<keyword evidence="1 7" id="KW-0732">Signal</keyword>
<evidence type="ECO:0000256" key="4">
    <source>
        <dbReference type="ARBA" id="ARBA00047591"/>
    </source>
</evidence>
<dbReference type="PANTHER" id="PTHR45856">
    <property type="entry name" value="ALPHA/BETA-HYDROLASES SUPERFAMILY PROTEIN"/>
    <property type="match status" value="1"/>
</dbReference>
<dbReference type="Proteomes" id="UP000836402">
    <property type="component" value="Unassembled WGS sequence"/>
</dbReference>
<feature type="chain" id="PRO_5044550146" description="Fungal lipase-type domain-containing protein" evidence="7">
    <location>
        <begin position="26"/>
        <end position="424"/>
    </location>
</feature>
<dbReference type="Gene3D" id="3.40.50.1820">
    <property type="entry name" value="alpha/beta hydrolase"/>
    <property type="match status" value="2"/>
</dbReference>
<name>A0A177U5I4_9BASI</name>
<evidence type="ECO:0000259" key="8">
    <source>
        <dbReference type="Pfam" id="PF01764"/>
    </source>
</evidence>
<evidence type="ECO:0000256" key="3">
    <source>
        <dbReference type="ARBA" id="ARBA00043996"/>
    </source>
</evidence>
<feature type="region of interest" description="Disordered" evidence="6">
    <location>
        <begin position="29"/>
        <end position="49"/>
    </location>
</feature>
<evidence type="ECO:0000256" key="5">
    <source>
        <dbReference type="ARBA" id="ARBA00048461"/>
    </source>
</evidence>
<proteinExistence type="inferred from homology"/>
<sequence length="424" mass="45174">MVTLHPSFATISLLLLATLATSVCPSPVSADARSNLRRGPSTPFNSAVSPESHLLKSRGTLVNLNLTNILSAPDPGLALGQSLSGSSKTVDPLPSSSVSLFPKPNNDAPVPLPAELKETIVRKTLMYAGAAYCPSVSAGNWTCGRYCDANPDFVIGYSGGDGSVKQRFFIGWNPPTREIVVGRQGSDLTQLVSYLYLVGFLPVKLNKEAAQTFSRLPNSSRAASPQIPVGTLADSLKAPLTGPLLSDFALVNLGFQTAWAQTYAEVKQQVQLQLAAHPDAVRVFVTGHSLGATIAVLDAIALRDVVPTEIQVEVSVTGQPRLGNPVFAALLDQLVDNPSQNFVYNRITNHADIFPHLFPMITGYQHSSNEIWIPTANSTSSTPAVLCPGRENTNCADSQTQLDIKEHPGPYFGVKVEYPGCADA</sequence>
<evidence type="ECO:0000313" key="10">
    <source>
        <dbReference type="EMBL" id="KAE8250255.1"/>
    </source>
</evidence>
<dbReference type="PANTHER" id="PTHR45856:SF25">
    <property type="entry name" value="FUNGAL LIPASE-LIKE DOMAIN-CONTAINING PROTEIN"/>
    <property type="match status" value="1"/>
</dbReference>
<reference evidence="10" key="2">
    <citation type="journal article" date="2019" name="IMA Fungus">
        <title>Genome sequencing and comparison of five Tilletia species to identify candidate genes for the detection of regulated species infecting wheat.</title>
        <authorList>
            <person name="Nguyen H.D.T."/>
            <person name="Sultana T."/>
            <person name="Kesanakurti P."/>
            <person name="Hambleton S."/>
        </authorList>
    </citation>
    <scope>NUCLEOTIDE SEQUENCE</scope>
    <source>
        <strain evidence="10">DAOMC 238032</strain>
    </source>
</reference>
<comment type="similarity">
    <text evidence="3">Belongs to the AB hydrolase superfamily. Lipase family. Class 3 subfamily.</text>
</comment>
<reference evidence="10" key="1">
    <citation type="submission" date="2016-04" db="EMBL/GenBank/DDBJ databases">
        <authorList>
            <person name="Nguyen H.D."/>
            <person name="Kesanakurti P."/>
            <person name="Cullis J."/>
            <person name="Levesque C.A."/>
            <person name="Hambleton S."/>
        </authorList>
    </citation>
    <scope>NUCLEOTIDE SEQUENCE</scope>
    <source>
        <strain evidence="10">DAOMC 238032</strain>
    </source>
</reference>
<dbReference type="AlphaFoldDB" id="A0A177U5I4"/>
<evidence type="ECO:0000313" key="12">
    <source>
        <dbReference type="Proteomes" id="UP000836402"/>
    </source>
</evidence>
<evidence type="ECO:0000256" key="1">
    <source>
        <dbReference type="ARBA" id="ARBA00022729"/>
    </source>
</evidence>
<evidence type="ECO:0000313" key="11">
    <source>
        <dbReference type="Proteomes" id="UP000077671"/>
    </source>
</evidence>
<dbReference type="InterPro" id="IPR051218">
    <property type="entry name" value="Sec_MonoDiacylglyc_Lipase"/>
</dbReference>
<evidence type="ECO:0000256" key="2">
    <source>
        <dbReference type="ARBA" id="ARBA00023157"/>
    </source>
</evidence>
<dbReference type="EMBL" id="LWDD02001254">
    <property type="protein sequence ID" value="KAE8250255.1"/>
    <property type="molecule type" value="Genomic_DNA"/>
</dbReference>
<comment type="catalytic activity">
    <reaction evidence="5">
        <text>a monoacylglycerol + H2O = glycerol + a fatty acid + H(+)</text>
        <dbReference type="Rhea" id="RHEA:15245"/>
        <dbReference type="ChEBI" id="CHEBI:15377"/>
        <dbReference type="ChEBI" id="CHEBI:15378"/>
        <dbReference type="ChEBI" id="CHEBI:17408"/>
        <dbReference type="ChEBI" id="CHEBI:17754"/>
        <dbReference type="ChEBI" id="CHEBI:28868"/>
    </reaction>
</comment>
<dbReference type="EMBL" id="CAJHJG010001923">
    <property type="protein sequence ID" value="CAD6915818.1"/>
    <property type="molecule type" value="Genomic_DNA"/>
</dbReference>
<feature type="domain" description="Fungal lipase-type" evidence="8">
    <location>
        <begin position="248"/>
        <end position="360"/>
    </location>
</feature>
<protein>
    <recommendedName>
        <fullName evidence="8">Fungal lipase-type domain-containing protein</fullName>
    </recommendedName>
</protein>
<accession>A0A177U5I4</accession>
<reference evidence="9" key="3">
    <citation type="submission" date="2020-10" db="EMBL/GenBank/DDBJ databases">
        <authorList>
            <person name="Sedaghatjoo S."/>
        </authorList>
    </citation>
    <scope>NUCLEOTIDE SEQUENCE</scope>
    <source>
        <strain evidence="9">AZH3</strain>
    </source>
</reference>